<feature type="domain" description="PGG" evidence="9">
    <location>
        <begin position="226"/>
        <end position="301"/>
    </location>
</feature>
<sequence length="537" mass="58336">MEPRLLDAARSGDISAFQSLLDEDPLLLDRVALNSVDNPLHISALAGQTEITKEIVSRKPGFARELNENGFSPMHVASANGQIEIVREIMRVGYDLCVLKGKDGKVPLHCAALKGRVDVIKELVCACPDSCKQVTAFGETALHLAVKTYYITHSLVLRLASYIVGNHIMQQAVQLSKIHLFEAEGKDRVISLLIGQEASVSGVDVNAMNSSGFTPRDILDLLLQSGVLIATVTYQAILSPPSGFWSAEKGKSQTINTVQKRAMMPGEAVMASDPEIFAVFAVFNAIGFFASLAMISLLTSGFPLRAGLRLAILSMTASAIDSPKSEMDNQILFEAGQLEVVHQIIKTEQMVLIKSTGKSWFRYFQYDEDRDSPGDVRNLLLIIATLIAAGTFQAGVNPPGGVWQDTNGTHVAGRAIYASEPGAFYVFLISNTLALSASVLVIISLTYGFPFHLEIVVATVSMIVTYGSAIFAVTPSESVRFRYVTAAAAVPFVVRCLIHIFNKLRERYSVSPPVDTQEIPLRALSNQSHKETWVTSS</sequence>
<dbReference type="OrthoDB" id="674805at2759"/>
<dbReference type="PANTHER" id="PTHR24186:SF38">
    <property type="entry name" value="ANKYRIN REPEAT FAMILY PROTEIN"/>
    <property type="match status" value="1"/>
</dbReference>
<feature type="domain" description="PGG" evidence="9">
    <location>
        <begin position="376"/>
        <end position="469"/>
    </location>
</feature>
<dbReference type="STRING" id="93759.A0A1R3K116"/>
<feature type="transmembrane region" description="Helical" evidence="8">
    <location>
        <begin position="379"/>
        <end position="396"/>
    </location>
</feature>
<keyword evidence="11" id="KW-1185">Reference proteome</keyword>
<feature type="repeat" description="ANK" evidence="7">
    <location>
        <begin position="103"/>
        <end position="124"/>
    </location>
</feature>
<organism evidence="10 11">
    <name type="scientific">Corchorus olitorius</name>
    <dbReference type="NCBI Taxonomy" id="93759"/>
    <lineage>
        <taxon>Eukaryota</taxon>
        <taxon>Viridiplantae</taxon>
        <taxon>Streptophyta</taxon>
        <taxon>Embryophyta</taxon>
        <taxon>Tracheophyta</taxon>
        <taxon>Spermatophyta</taxon>
        <taxon>Magnoliopsida</taxon>
        <taxon>eudicotyledons</taxon>
        <taxon>Gunneridae</taxon>
        <taxon>Pentapetalae</taxon>
        <taxon>rosids</taxon>
        <taxon>malvids</taxon>
        <taxon>Malvales</taxon>
        <taxon>Malvaceae</taxon>
        <taxon>Grewioideae</taxon>
        <taxon>Apeibeae</taxon>
        <taxon>Corchorus</taxon>
    </lineage>
</organism>
<dbReference type="Pfam" id="PF12796">
    <property type="entry name" value="Ank_2"/>
    <property type="match status" value="1"/>
</dbReference>
<feature type="transmembrane region" description="Helical" evidence="8">
    <location>
        <begin position="276"/>
        <end position="299"/>
    </location>
</feature>
<dbReference type="Pfam" id="PF13962">
    <property type="entry name" value="PGG"/>
    <property type="match status" value="2"/>
</dbReference>
<feature type="repeat" description="ANK" evidence="7">
    <location>
        <begin position="69"/>
        <end position="101"/>
    </location>
</feature>
<proteinExistence type="predicted"/>
<evidence type="ECO:0000256" key="2">
    <source>
        <dbReference type="ARBA" id="ARBA00022692"/>
    </source>
</evidence>
<dbReference type="InterPro" id="IPR036770">
    <property type="entry name" value="Ankyrin_rpt-contain_sf"/>
</dbReference>
<feature type="transmembrane region" description="Helical" evidence="8">
    <location>
        <begin position="480"/>
        <end position="498"/>
    </location>
</feature>
<dbReference type="PROSITE" id="PS50088">
    <property type="entry name" value="ANK_REPEAT"/>
    <property type="match status" value="2"/>
</dbReference>
<name>A0A1R3K116_9ROSI</name>
<dbReference type="Gene3D" id="1.25.40.20">
    <property type="entry name" value="Ankyrin repeat-containing domain"/>
    <property type="match status" value="1"/>
</dbReference>
<gene>
    <name evidence="10" type="ORF">COLO4_12381</name>
</gene>
<evidence type="ECO:0000313" key="11">
    <source>
        <dbReference type="Proteomes" id="UP000187203"/>
    </source>
</evidence>
<accession>A0A1R3K116</accession>
<feature type="transmembrane region" description="Helical" evidence="8">
    <location>
        <begin position="455"/>
        <end position="474"/>
    </location>
</feature>
<evidence type="ECO:0000313" key="10">
    <source>
        <dbReference type="EMBL" id="OMP00779.1"/>
    </source>
</evidence>
<reference evidence="11" key="1">
    <citation type="submission" date="2013-09" db="EMBL/GenBank/DDBJ databases">
        <title>Corchorus olitorius genome sequencing.</title>
        <authorList>
            <person name="Alam M."/>
            <person name="Haque M.S."/>
            <person name="Islam M.S."/>
            <person name="Emdad E.M."/>
            <person name="Islam M.M."/>
            <person name="Ahmed B."/>
            <person name="Halim A."/>
            <person name="Hossen Q.M.M."/>
            <person name="Hossain M.Z."/>
            <person name="Ahmed R."/>
            <person name="Khan M.M."/>
            <person name="Islam R."/>
            <person name="Rashid M.M."/>
            <person name="Khan S.A."/>
            <person name="Rahman M.S."/>
            <person name="Alam M."/>
            <person name="Yahiya A.S."/>
            <person name="Khan M.S."/>
            <person name="Azam M.S."/>
            <person name="Haque T."/>
            <person name="Lashkar M.Z.H."/>
            <person name="Akhand A.I."/>
            <person name="Morshed G."/>
            <person name="Roy S."/>
            <person name="Uddin K.S."/>
            <person name="Rabeya T."/>
            <person name="Hossain A.S."/>
            <person name="Chowdhury A."/>
            <person name="Snigdha A.R."/>
            <person name="Mortoza M.S."/>
            <person name="Matin S.A."/>
            <person name="Hoque S.M.E."/>
            <person name="Islam M.K."/>
            <person name="Roy D.K."/>
            <person name="Haider R."/>
            <person name="Moosa M.M."/>
            <person name="Elias S.M."/>
            <person name="Hasan A.M."/>
            <person name="Jahan S."/>
            <person name="Shafiuddin M."/>
            <person name="Mahmood N."/>
            <person name="Shommy N.S."/>
        </authorList>
    </citation>
    <scope>NUCLEOTIDE SEQUENCE [LARGE SCALE GENOMIC DNA]</scope>
    <source>
        <strain evidence="11">cv. O-4</strain>
    </source>
</reference>
<dbReference type="SUPFAM" id="SSF48403">
    <property type="entry name" value="Ankyrin repeat"/>
    <property type="match status" value="1"/>
</dbReference>
<dbReference type="PROSITE" id="PS50297">
    <property type="entry name" value="ANK_REP_REGION"/>
    <property type="match status" value="2"/>
</dbReference>
<dbReference type="InterPro" id="IPR002110">
    <property type="entry name" value="Ankyrin_rpt"/>
</dbReference>
<keyword evidence="4 8" id="KW-1133">Transmembrane helix</keyword>
<evidence type="ECO:0000256" key="3">
    <source>
        <dbReference type="ARBA" id="ARBA00022737"/>
    </source>
</evidence>
<evidence type="ECO:0000259" key="9">
    <source>
        <dbReference type="Pfam" id="PF13962"/>
    </source>
</evidence>
<keyword evidence="2 8" id="KW-0812">Transmembrane</keyword>
<evidence type="ECO:0000256" key="4">
    <source>
        <dbReference type="ARBA" id="ARBA00022989"/>
    </source>
</evidence>
<keyword evidence="6 8" id="KW-0472">Membrane</keyword>
<feature type="transmembrane region" description="Helical" evidence="8">
    <location>
        <begin position="423"/>
        <end position="443"/>
    </location>
</feature>
<comment type="caution">
    <text evidence="10">The sequence shown here is derived from an EMBL/GenBank/DDBJ whole genome shotgun (WGS) entry which is preliminary data.</text>
</comment>
<evidence type="ECO:0000256" key="5">
    <source>
        <dbReference type="ARBA" id="ARBA00023043"/>
    </source>
</evidence>
<evidence type="ECO:0000256" key="7">
    <source>
        <dbReference type="PROSITE-ProRule" id="PRU00023"/>
    </source>
</evidence>
<evidence type="ECO:0000256" key="1">
    <source>
        <dbReference type="ARBA" id="ARBA00004141"/>
    </source>
</evidence>
<protein>
    <recommendedName>
        <fullName evidence="9">PGG domain-containing protein</fullName>
    </recommendedName>
</protein>
<dbReference type="SMART" id="SM00248">
    <property type="entry name" value="ANK"/>
    <property type="match status" value="4"/>
</dbReference>
<dbReference type="GO" id="GO:0005886">
    <property type="term" value="C:plasma membrane"/>
    <property type="evidence" value="ECO:0007669"/>
    <property type="project" value="TreeGrafter"/>
</dbReference>
<comment type="subcellular location">
    <subcellularLocation>
        <location evidence="1">Membrane</location>
        <topology evidence="1">Multi-pass membrane protein</topology>
    </subcellularLocation>
</comment>
<evidence type="ECO:0000256" key="8">
    <source>
        <dbReference type="SAM" id="Phobius"/>
    </source>
</evidence>
<dbReference type="InterPro" id="IPR026961">
    <property type="entry name" value="PGG_dom"/>
</dbReference>
<keyword evidence="3" id="KW-0677">Repeat</keyword>
<dbReference type="PANTHER" id="PTHR24186">
    <property type="entry name" value="PROTEIN PHOSPHATASE 1 REGULATORY SUBUNIT"/>
    <property type="match status" value="1"/>
</dbReference>
<keyword evidence="5 7" id="KW-0040">ANK repeat</keyword>
<dbReference type="EMBL" id="AWUE01014910">
    <property type="protein sequence ID" value="OMP00779.1"/>
    <property type="molecule type" value="Genomic_DNA"/>
</dbReference>
<evidence type="ECO:0000256" key="6">
    <source>
        <dbReference type="ARBA" id="ARBA00023136"/>
    </source>
</evidence>
<dbReference type="Proteomes" id="UP000187203">
    <property type="component" value="Unassembled WGS sequence"/>
</dbReference>
<dbReference type="AlphaFoldDB" id="A0A1R3K116"/>
<dbReference type="Pfam" id="PF00023">
    <property type="entry name" value="Ank"/>
    <property type="match status" value="1"/>
</dbReference>